<dbReference type="GO" id="GO:0008171">
    <property type="term" value="F:O-methyltransferase activity"/>
    <property type="evidence" value="ECO:0007669"/>
    <property type="project" value="TreeGrafter"/>
</dbReference>
<dbReference type="EMBL" id="LCFQ01000013">
    <property type="protein sequence ID" value="KKS97200.1"/>
    <property type="molecule type" value="Genomic_DNA"/>
</dbReference>
<proteinExistence type="predicted"/>
<gene>
    <name evidence="2" type="ORF">UV74_C0013G0322</name>
</gene>
<feature type="domain" description="Methyltransferase FkbM" evidence="1">
    <location>
        <begin position="89"/>
        <end position="235"/>
    </location>
</feature>
<dbReference type="InterPro" id="IPR053188">
    <property type="entry name" value="FkbM_Methyltransferase"/>
</dbReference>
<dbReference type="InterPro" id="IPR029063">
    <property type="entry name" value="SAM-dependent_MTases_sf"/>
</dbReference>
<evidence type="ECO:0000259" key="1">
    <source>
        <dbReference type="Pfam" id="PF05050"/>
    </source>
</evidence>
<dbReference type="Proteomes" id="UP000034090">
    <property type="component" value="Unassembled WGS sequence"/>
</dbReference>
<evidence type="ECO:0000313" key="2">
    <source>
        <dbReference type="EMBL" id="KKS97200.1"/>
    </source>
</evidence>
<dbReference type="InterPro" id="IPR006342">
    <property type="entry name" value="FkbM_mtfrase"/>
</dbReference>
<dbReference type="STRING" id="1618578.UV74_C0013G0322"/>
<comment type="caution">
    <text evidence="2">The sequence shown here is derived from an EMBL/GenBank/DDBJ whole genome shotgun (WGS) entry which is preliminary data.</text>
</comment>
<reference evidence="2 3" key="1">
    <citation type="journal article" date="2015" name="Nature">
        <title>rRNA introns, odd ribosomes, and small enigmatic genomes across a large radiation of phyla.</title>
        <authorList>
            <person name="Brown C.T."/>
            <person name="Hug L.A."/>
            <person name="Thomas B.C."/>
            <person name="Sharon I."/>
            <person name="Castelle C.J."/>
            <person name="Singh A."/>
            <person name="Wilkins M.J."/>
            <person name="Williams K.H."/>
            <person name="Banfield J.F."/>
        </authorList>
    </citation>
    <scope>NUCLEOTIDE SEQUENCE [LARGE SCALE GENOMIC DNA]</scope>
</reference>
<evidence type="ECO:0000313" key="3">
    <source>
        <dbReference type="Proteomes" id="UP000034090"/>
    </source>
</evidence>
<keyword evidence="2" id="KW-0489">Methyltransferase</keyword>
<dbReference type="AlphaFoldDB" id="A0A0G1DH69"/>
<dbReference type="Gene3D" id="3.40.50.150">
    <property type="entry name" value="Vaccinia Virus protein VP39"/>
    <property type="match status" value="1"/>
</dbReference>
<dbReference type="NCBIfam" id="TIGR01444">
    <property type="entry name" value="fkbM_fam"/>
    <property type="match status" value="1"/>
</dbReference>
<keyword evidence="2" id="KW-0808">Transferase</keyword>
<name>A0A0G1DH69_9BACT</name>
<dbReference type="PANTHER" id="PTHR36973">
    <property type="entry name" value="SLL1456 PROTEIN-RELATED"/>
    <property type="match status" value="1"/>
</dbReference>
<accession>A0A0G1DH69</accession>
<dbReference type="SUPFAM" id="SSF53335">
    <property type="entry name" value="S-adenosyl-L-methionine-dependent methyltransferases"/>
    <property type="match status" value="1"/>
</dbReference>
<dbReference type="GO" id="GO:0032259">
    <property type="term" value="P:methylation"/>
    <property type="evidence" value="ECO:0007669"/>
    <property type="project" value="UniProtKB-KW"/>
</dbReference>
<protein>
    <submittedName>
        <fullName evidence="2">FkbM family methyltransferase</fullName>
    </submittedName>
</protein>
<organism evidence="2 3">
    <name type="scientific">Candidatus Woesebacteria bacterium GW2011_GWB1_43_14</name>
    <dbReference type="NCBI Taxonomy" id="1618578"/>
    <lineage>
        <taxon>Bacteria</taxon>
        <taxon>Candidatus Woeseibacteriota</taxon>
    </lineage>
</organism>
<dbReference type="PANTHER" id="PTHR36973:SF4">
    <property type="entry name" value="NODULATION PROTEIN"/>
    <property type="match status" value="1"/>
</dbReference>
<dbReference type="Pfam" id="PF05050">
    <property type="entry name" value="Methyltransf_21"/>
    <property type="match status" value="1"/>
</dbReference>
<sequence length="266" mass="29782">MIKSIKFDAALLEIPQIGLKTKVNFIAKKYISLITNILFKKKSKHPNLTKLFGDNYRYADPLGVAFLQSVFVDNSFLANYCPSPSVVVDIGANIGQFNFFCKNFLHASSVLSFEPIEESFKILSLNTKGKDIFPFAILSSSTTNLYIPNDINYMASAFKLSDSFRVEKVSGKKLDKIDKIKNLSKIDLLKIDTEGTELDVLKTCPKTLKKTKYVLIECSLDRPNSGDITDVCEFLYHANKFKIVHIGRSYLTKSGSIGAIDILFSS</sequence>